<evidence type="ECO:0000259" key="2">
    <source>
        <dbReference type="Pfam" id="PF01471"/>
    </source>
</evidence>
<feature type="domain" description="Peptidoglycan binding-like" evidence="2">
    <location>
        <begin position="292"/>
        <end position="344"/>
    </location>
</feature>
<reference evidence="3 4" key="1">
    <citation type="submission" date="2017-03" db="EMBL/GenBank/DDBJ databases">
        <authorList>
            <person name="Afonso C.L."/>
            <person name="Miller P.J."/>
            <person name="Scott M.A."/>
            <person name="Spackman E."/>
            <person name="Goraichik I."/>
            <person name="Dimitrov K.M."/>
            <person name="Suarez D.L."/>
            <person name="Swayne D.E."/>
        </authorList>
    </citation>
    <scope>NUCLEOTIDE SEQUENCE [LARGE SCALE GENOMIC DNA]</scope>
    <source>
        <strain evidence="3 4">CECT 7745</strain>
    </source>
</reference>
<name>A0A1X7BX38_9RHOB</name>
<dbReference type="Pfam" id="PF01471">
    <property type="entry name" value="PG_binding_1"/>
    <property type="match status" value="2"/>
</dbReference>
<dbReference type="Gene3D" id="1.10.101.10">
    <property type="entry name" value="PGBD-like superfamily/PGBD"/>
    <property type="match status" value="2"/>
</dbReference>
<dbReference type="SUPFAM" id="SSF47090">
    <property type="entry name" value="PGBD-like"/>
    <property type="match status" value="2"/>
</dbReference>
<dbReference type="InterPro" id="IPR002477">
    <property type="entry name" value="Peptidoglycan-bd-like"/>
</dbReference>
<sequence>MRVLKLFGGLTGAVVFWAGGALADDVALILGDIGQIAAHRSDTSATSTDFAAPLREAGFEIIQPKNRSSGNMRLAAQQVETALADGAVDRLVIVVMGPLASSDRESWALSNGGGGASSLNAGVTGISLGALSDMAKTARDRAVILIAPGKEIDTLGNGLTPGLADLNEAQGVTYIVGPAEELVEVVNGGLLEADTSFAELARVAPEEVEVSGFVSEQIGLMGQGLAVDAEAAEERGFWAAAQAIDTQEAYLAYLDAYPGGAYESEVADRLNFLQSAPEREARDAEEGLNLTREARRGIQRDLALLGFDPRGIDGLFGPGSRAAISAWQRDQGFEETGFLNGNQLLRLREAAGARAEELEAEAKRVQAEKEKQDRAYWRDTGRTGDEAGLRKYLQEYPDGEFADIAQARLDEIEEARRAETAREEREAWDKARESDDINTYEVFLADYPASGFAPAAQDRLRQLTEEARDADIINQAKAEEKQVAGGSVARLVVEKRLAQIGADPGKVDGKFNKKTRQAIRRYQRLRDLPVTGYVSRQTMVRLLAGG</sequence>
<evidence type="ECO:0000313" key="4">
    <source>
        <dbReference type="Proteomes" id="UP000193224"/>
    </source>
</evidence>
<evidence type="ECO:0000256" key="1">
    <source>
        <dbReference type="SAM" id="Coils"/>
    </source>
</evidence>
<proteinExistence type="predicted"/>
<dbReference type="Proteomes" id="UP000193224">
    <property type="component" value="Unassembled WGS sequence"/>
</dbReference>
<feature type="domain" description="Peptidoglycan binding-like" evidence="2">
    <location>
        <begin position="493"/>
        <end position="542"/>
    </location>
</feature>
<dbReference type="InterPro" id="IPR036365">
    <property type="entry name" value="PGBD-like_sf"/>
</dbReference>
<dbReference type="AlphaFoldDB" id="A0A1X7BX38"/>
<accession>A0A1X7BX38</accession>
<dbReference type="InterPro" id="IPR036366">
    <property type="entry name" value="PGBDSf"/>
</dbReference>
<keyword evidence="1" id="KW-0175">Coiled coil</keyword>
<gene>
    <name evidence="3" type="ORF">ROA7745_04029</name>
</gene>
<keyword evidence="4" id="KW-1185">Reference proteome</keyword>
<dbReference type="OrthoDB" id="8092964at2"/>
<dbReference type="RefSeq" id="WP_085802074.1">
    <property type="nucleotide sequence ID" value="NZ_FWXB01000021.1"/>
</dbReference>
<dbReference type="EMBL" id="FWXB01000021">
    <property type="protein sequence ID" value="SMC14164.1"/>
    <property type="molecule type" value="Genomic_DNA"/>
</dbReference>
<organism evidence="3 4">
    <name type="scientific">Roseovarius aestuarii</name>
    <dbReference type="NCBI Taxonomy" id="475083"/>
    <lineage>
        <taxon>Bacteria</taxon>
        <taxon>Pseudomonadati</taxon>
        <taxon>Pseudomonadota</taxon>
        <taxon>Alphaproteobacteria</taxon>
        <taxon>Rhodobacterales</taxon>
        <taxon>Roseobacteraceae</taxon>
        <taxon>Roseovarius</taxon>
    </lineage>
</organism>
<protein>
    <submittedName>
        <fullName evidence="3">Putative peptidoglycan binding domain protein</fullName>
    </submittedName>
</protein>
<evidence type="ECO:0000313" key="3">
    <source>
        <dbReference type="EMBL" id="SMC14164.1"/>
    </source>
</evidence>
<feature type="coiled-coil region" evidence="1">
    <location>
        <begin position="348"/>
        <end position="375"/>
    </location>
</feature>